<protein>
    <recommendedName>
        <fullName evidence="1">VWFA domain-containing protein</fullName>
    </recommendedName>
</protein>
<dbReference type="OMA" id="ISNNVEC"/>
<organism evidence="2">
    <name type="scientific">Loa loa</name>
    <name type="common">Eye worm</name>
    <name type="synonym">Filaria loa</name>
    <dbReference type="NCBI Taxonomy" id="7209"/>
    <lineage>
        <taxon>Eukaryota</taxon>
        <taxon>Metazoa</taxon>
        <taxon>Ecdysozoa</taxon>
        <taxon>Nematoda</taxon>
        <taxon>Chromadorea</taxon>
        <taxon>Rhabditida</taxon>
        <taxon>Spirurina</taxon>
        <taxon>Spiruromorpha</taxon>
        <taxon>Filarioidea</taxon>
        <taxon>Onchocercidae</taxon>
        <taxon>Loa</taxon>
    </lineage>
</organism>
<proteinExistence type="predicted"/>
<dbReference type="Pfam" id="PF00092">
    <property type="entry name" value="VWA"/>
    <property type="match status" value="1"/>
</dbReference>
<dbReference type="CTD" id="9953234"/>
<reference evidence="2" key="1">
    <citation type="submission" date="2012-04" db="EMBL/GenBank/DDBJ databases">
        <title>The Genome Sequence of Loa loa.</title>
        <authorList>
            <consortium name="The Broad Institute Genome Sequencing Platform"/>
            <consortium name="Broad Institute Genome Sequencing Center for Infectious Disease"/>
            <person name="Nutman T.B."/>
            <person name="Fink D.L."/>
            <person name="Russ C."/>
            <person name="Young S."/>
            <person name="Zeng Q."/>
            <person name="Gargeya S."/>
            <person name="Alvarado L."/>
            <person name="Berlin A."/>
            <person name="Chapman S.B."/>
            <person name="Chen Z."/>
            <person name="Freedman E."/>
            <person name="Gellesch M."/>
            <person name="Goldberg J."/>
            <person name="Griggs A."/>
            <person name="Gujja S."/>
            <person name="Heilman E.R."/>
            <person name="Heiman D."/>
            <person name="Howarth C."/>
            <person name="Mehta T."/>
            <person name="Neiman D."/>
            <person name="Pearson M."/>
            <person name="Roberts A."/>
            <person name="Saif S."/>
            <person name="Shea T."/>
            <person name="Shenoy N."/>
            <person name="Sisk P."/>
            <person name="Stolte C."/>
            <person name="Sykes S."/>
            <person name="White J."/>
            <person name="Yandava C."/>
            <person name="Haas B."/>
            <person name="Henn M.R."/>
            <person name="Nusbaum C."/>
            <person name="Birren B."/>
        </authorList>
    </citation>
    <scope>NUCLEOTIDE SEQUENCE [LARGE SCALE GENOMIC DNA]</scope>
</reference>
<sequence length="108" mass="12191">MIDVIHNYDVHLENISEERDTSYGIITFHRYPDVLLPIVSPFASRPEKVVDYIKILRTGTKYGSSPAQAFELAVQQFISSHHPTSNKLVILVHDGISTDLIAETLEAR</sequence>
<dbReference type="AlphaFoldDB" id="A0A1S0TFH1"/>
<gene>
    <name evidence="2" type="ORF">LOAG_15741</name>
</gene>
<dbReference type="InterPro" id="IPR002035">
    <property type="entry name" value="VWF_A"/>
</dbReference>
<evidence type="ECO:0000313" key="2">
    <source>
        <dbReference type="EMBL" id="EFO12792.2"/>
    </source>
</evidence>
<dbReference type="EMBL" id="JH714647">
    <property type="protein sequence ID" value="EFO12792.2"/>
    <property type="molecule type" value="Genomic_DNA"/>
</dbReference>
<dbReference type="InParanoid" id="A0A1S0TFH1"/>
<evidence type="ECO:0000259" key="1">
    <source>
        <dbReference type="Pfam" id="PF00092"/>
    </source>
</evidence>
<dbReference type="Gene3D" id="3.40.50.410">
    <property type="entry name" value="von Willebrand factor, type A domain"/>
    <property type="match status" value="1"/>
</dbReference>
<feature type="domain" description="VWFA" evidence="1">
    <location>
        <begin position="9"/>
        <end position="101"/>
    </location>
</feature>
<dbReference type="OrthoDB" id="5826810at2759"/>
<dbReference type="KEGG" id="loa:LOAG_15741"/>
<dbReference type="GeneID" id="9953234"/>
<name>A0A1S0TFH1_LOALO</name>
<accession>A0A1S0TFH1</accession>
<dbReference type="RefSeq" id="XP_003151277.2">
    <property type="nucleotide sequence ID" value="XM_003151229.2"/>
</dbReference>
<dbReference type="SUPFAM" id="SSF53300">
    <property type="entry name" value="vWA-like"/>
    <property type="match status" value="1"/>
</dbReference>
<dbReference type="InterPro" id="IPR036465">
    <property type="entry name" value="vWFA_dom_sf"/>
</dbReference>